<proteinExistence type="predicted"/>
<dbReference type="GO" id="GO:0008270">
    <property type="term" value="F:zinc ion binding"/>
    <property type="evidence" value="ECO:0007669"/>
    <property type="project" value="UniProtKB-KW"/>
</dbReference>
<dbReference type="Gene3D" id="2.120.10.30">
    <property type="entry name" value="TolB, C-terminal domain"/>
    <property type="match status" value="1"/>
</dbReference>
<organism evidence="1 2">
    <name type="scientific">Dreissena polymorpha</name>
    <name type="common">Zebra mussel</name>
    <name type="synonym">Mytilus polymorpha</name>
    <dbReference type="NCBI Taxonomy" id="45954"/>
    <lineage>
        <taxon>Eukaryota</taxon>
        <taxon>Metazoa</taxon>
        <taxon>Spiralia</taxon>
        <taxon>Lophotrochozoa</taxon>
        <taxon>Mollusca</taxon>
        <taxon>Bivalvia</taxon>
        <taxon>Autobranchia</taxon>
        <taxon>Heteroconchia</taxon>
        <taxon>Euheterodonta</taxon>
        <taxon>Imparidentia</taxon>
        <taxon>Neoheterodontei</taxon>
        <taxon>Myida</taxon>
        <taxon>Dreissenoidea</taxon>
        <taxon>Dreissenidae</taxon>
        <taxon>Dreissena</taxon>
    </lineage>
</organism>
<reference evidence="1" key="2">
    <citation type="submission" date="2020-11" db="EMBL/GenBank/DDBJ databases">
        <authorList>
            <person name="McCartney M.A."/>
            <person name="Auch B."/>
            <person name="Kono T."/>
            <person name="Mallez S."/>
            <person name="Becker A."/>
            <person name="Gohl D.M."/>
            <person name="Silverstein K.A.T."/>
            <person name="Koren S."/>
            <person name="Bechman K.B."/>
            <person name="Herman A."/>
            <person name="Abrahante J.E."/>
            <person name="Garbe J."/>
        </authorList>
    </citation>
    <scope>NUCLEOTIDE SEQUENCE</scope>
    <source>
        <strain evidence="1">Duluth1</strain>
        <tissue evidence="1">Whole animal</tissue>
    </source>
</reference>
<dbReference type="GO" id="GO:0061630">
    <property type="term" value="F:ubiquitin protein ligase activity"/>
    <property type="evidence" value="ECO:0007669"/>
    <property type="project" value="TreeGrafter"/>
</dbReference>
<dbReference type="EMBL" id="JAIWYP010000003">
    <property type="protein sequence ID" value="KAH3855027.1"/>
    <property type="molecule type" value="Genomic_DNA"/>
</dbReference>
<dbReference type="GO" id="GO:0043161">
    <property type="term" value="P:proteasome-mediated ubiquitin-dependent protein catabolic process"/>
    <property type="evidence" value="ECO:0007669"/>
    <property type="project" value="TreeGrafter"/>
</dbReference>
<dbReference type="InterPro" id="IPR011042">
    <property type="entry name" value="6-blade_b-propeller_TolB-like"/>
</dbReference>
<dbReference type="SUPFAM" id="SSF63829">
    <property type="entry name" value="Calcium-dependent phosphotriesterase"/>
    <property type="match status" value="1"/>
</dbReference>
<keyword evidence="2" id="KW-1185">Reference proteome</keyword>
<dbReference type="Proteomes" id="UP000828390">
    <property type="component" value="Unassembled WGS sequence"/>
</dbReference>
<sequence>MAFSVPLPVASKGLRTDRPSLAQHKAYLQEREDKFKATTDLFCNKCLQKHLIRDAYGFCKVCMDFLCRQCVNAHESTLFTLNHGIIVGAELMERYHHAMRKDKPKGKHVSRSHLDMVADGRASLQYFEADKGTKAKSEDVADGAFDAQLLKNLKIRVISDTRKCFICACVVYNDGKIIVADANNKTLKLFNKHHNFLHTFHMKREPWDICRAVDYTTDLFATESQTNGFHQLKVTDEIRYMLTVKVKGECFGITDWKGGIAVSVKLETKEFCIKLMDQFGNIHRVIPDGFEMQLQLRSPWYLASLKKGRYIVISDAGTGAVTCIAVEGGIKFMYKNRKELKDPRNIASDMDNNIFVVDYETDTVHQLSPQGEDLGVILCGREGLVNPCGIACHKEFLYIQAKMDSNFLNLYELA</sequence>
<gene>
    <name evidence="1" type="ORF">DPMN_097586</name>
</gene>
<evidence type="ECO:0000313" key="1">
    <source>
        <dbReference type="EMBL" id="KAH3855027.1"/>
    </source>
</evidence>
<dbReference type="PANTHER" id="PTHR24104:SF25">
    <property type="entry name" value="PROTEIN LIN-41"/>
    <property type="match status" value="1"/>
</dbReference>
<evidence type="ECO:0000313" key="2">
    <source>
        <dbReference type="Proteomes" id="UP000828390"/>
    </source>
</evidence>
<reference evidence="1" key="1">
    <citation type="journal article" date="2019" name="bioRxiv">
        <title>The Genome of the Zebra Mussel, Dreissena polymorpha: A Resource for Invasive Species Research.</title>
        <authorList>
            <person name="McCartney M.A."/>
            <person name="Auch B."/>
            <person name="Kono T."/>
            <person name="Mallez S."/>
            <person name="Zhang Y."/>
            <person name="Obille A."/>
            <person name="Becker A."/>
            <person name="Abrahante J.E."/>
            <person name="Garbe J."/>
            <person name="Badalamenti J.P."/>
            <person name="Herman A."/>
            <person name="Mangelson H."/>
            <person name="Liachko I."/>
            <person name="Sullivan S."/>
            <person name="Sone E.D."/>
            <person name="Koren S."/>
            <person name="Silverstein K.A.T."/>
            <person name="Beckman K.B."/>
            <person name="Gohl D.M."/>
        </authorList>
    </citation>
    <scope>NUCLEOTIDE SEQUENCE</scope>
    <source>
        <strain evidence="1">Duluth1</strain>
        <tissue evidence="1">Whole animal</tissue>
    </source>
</reference>
<accession>A0A9D4LD60</accession>
<evidence type="ECO:0008006" key="3">
    <source>
        <dbReference type="Google" id="ProtNLM"/>
    </source>
</evidence>
<name>A0A9D4LD60_DREPO</name>
<comment type="caution">
    <text evidence="1">The sequence shown here is derived from an EMBL/GenBank/DDBJ whole genome shotgun (WGS) entry which is preliminary data.</text>
</comment>
<protein>
    <recommendedName>
        <fullName evidence="3">B box-type domain-containing protein</fullName>
    </recommendedName>
</protein>
<dbReference type="GO" id="GO:0000209">
    <property type="term" value="P:protein polyubiquitination"/>
    <property type="evidence" value="ECO:0007669"/>
    <property type="project" value="TreeGrafter"/>
</dbReference>
<dbReference type="PANTHER" id="PTHR24104">
    <property type="entry name" value="E3 UBIQUITIN-PROTEIN LIGASE NHLRC1-RELATED"/>
    <property type="match status" value="1"/>
</dbReference>
<dbReference type="InterPro" id="IPR050952">
    <property type="entry name" value="TRIM-NHL_E3_ligases"/>
</dbReference>
<dbReference type="AlphaFoldDB" id="A0A9D4LD60"/>